<organism evidence="6 7">
    <name type="scientific">Jeotgalibaca arthritidis</name>
    <dbReference type="NCBI Taxonomy" id="1868794"/>
    <lineage>
        <taxon>Bacteria</taxon>
        <taxon>Bacillati</taxon>
        <taxon>Bacillota</taxon>
        <taxon>Bacilli</taxon>
        <taxon>Lactobacillales</taxon>
        <taxon>Carnobacteriaceae</taxon>
        <taxon>Jeotgalibaca</taxon>
    </lineage>
</organism>
<keyword evidence="5" id="KW-0143">Chaperone</keyword>
<evidence type="ECO:0000256" key="3">
    <source>
        <dbReference type="ARBA" id="ARBA00022490"/>
    </source>
</evidence>
<evidence type="ECO:0000313" key="6">
    <source>
        <dbReference type="EMBL" id="QII81963.1"/>
    </source>
</evidence>
<keyword evidence="4" id="KW-1005">Bacterial flagellum biogenesis</keyword>
<evidence type="ECO:0000256" key="2">
    <source>
        <dbReference type="ARBA" id="ARBA00008787"/>
    </source>
</evidence>
<dbReference type="GO" id="GO:0005829">
    <property type="term" value="C:cytosol"/>
    <property type="evidence" value="ECO:0007669"/>
    <property type="project" value="UniProtKB-SubCell"/>
</dbReference>
<keyword evidence="6" id="KW-0966">Cell projection</keyword>
<keyword evidence="6" id="KW-0969">Cilium</keyword>
<keyword evidence="6" id="KW-0282">Flagellum</keyword>
<proteinExistence type="inferred from homology"/>
<evidence type="ECO:0000256" key="4">
    <source>
        <dbReference type="ARBA" id="ARBA00022795"/>
    </source>
</evidence>
<evidence type="ECO:0000256" key="1">
    <source>
        <dbReference type="ARBA" id="ARBA00004514"/>
    </source>
</evidence>
<comment type="subcellular location">
    <subcellularLocation>
        <location evidence="1">Cytoplasm</location>
        <location evidence="1">Cytosol</location>
    </subcellularLocation>
</comment>
<dbReference type="RefSeq" id="WP_166161906.1">
    <property type="nucleotide sequence ID" value="NZ_CP049740.1"/>
</dbReference>
<dbReference type="PANTHER" id="PTHR34773:SF1">
    <property type="entry name" value="FLAGELLAR SECRETION CHAPERONE FLIS"/>
    <property type="match status" value="1"/>
</dbReference>
<comment type="similarity">
    <text evidence="2">Belongs to the FliS family.</text>
</comment>
<dbReference type="GO" id="GO:0071973">
    <property type="term" value="P:bacterial-type flagellum-dependent cell motility"/>
    <property type="evidence" value="ECO:0007669"/>
    <property type="project" value="TreeGrafter"/>
</dbReference>
<dbReference type="Gene3D" id="1.20.120.340">
    <property type="entry name" value="Flagellar protein FliS"/>
    <property type="match status" value="1"/>
</dbReference>
<protein>
    <submittedName>
        <fullName evidence="6">Flagellar export chaperone FliS</fullName>
    </submittedName>
</protein>
<dbReference type="PANTHER" id="PTHR34773">
    <property type="entry name" value="FLAGELLAR SECRETION CHAPERONE FLIS"/>
    <property type="match status" value="1"/>
</dbReference>
<dbReference type="InterPro" id="IPR036584">
    <property type="entry name" value="FliS_sf"/>
</dbReference>
<evidence type="ECO:0000256" key="5">
    <source>
        <dbReference type="ARBA" id="ARBA00023186"/>
    </source>
</evidence>
<dbReference type="Pfam" id="PF02561">
    <property type="entry name" value="FliS"/>
    <property type="match status" value="1"/>
</dbReference>
<dbReference type="KEGG" id="jar:G7057_05525"/>
<sequence>MYNKQAKNAYQQNQVLTASPKRLVSLLLEGSLKNLKIAELSLEKNDFSKANEVLLKHQDILAELQRTLDIEQGGAIAQDLDALYTFLINEAIQANIQKDVTKIKNSQKLIQELLETWNQI</sequence>
<name>A0A6G7K9M3_9LACT</name>
<dbReference type="InterPro" id="IPR003713">
    <property type="entry name" value="FliS"/>
</dbReference>
<keyword evidence="7" id="KW-1185">Reference proteome</keyword>
<reference evidence="6 7" key="1">
    <citation type="journal article" date="2017" name="Int. J. Syst. Evol. Microbiol.">
        <title>Jeotgalibaca porci sp. nov. and Jeotgalibaca arthritidis sp. nov., isolated from pigs, and emended description of the genus Jeotgalibaca.</title>
        <authorList>
            <person name="Zamora L."/>
            <person name="Perez-Sancho M."/>
            <person name="Dominguez L."/>
            <person name="Fernandez-Garayzabal J.F."/>
            <person name="Vela A.I."/>
        </authorList>
    </citation>
    <scope>NUCLEOTIDE SEQUENCE [LARGE SCALE GENOMIC DNA]</scope>
    <source>
        <strain evidence="6 7">CECT 9157</strain>
    </source>
</reference>
<dbReference type="SUPFAM" id="SSF101116">
    <property type="entry name" value="Flagellar export chaperone FliS"/>
    <property type="match status" value="1"/>
</dbReference>
<dbReference type="CDD" id="cd16098">
    <property type="entry name" value="FliS"/>
    <property type="match status" value="1"/>
</dbReference>
<dbReference type="Proteomes" id="UP000501451">
    <property type="component" value="Chromosome"/>
</dbReference>
<dbReference type="PIRSF" id="PIRSF039090">
    <property type="entry name" value="Flis"/>
    <property type="match status" value="1"/>
</dbReference>
<dbReference type="NCBIfam" id="TIGR00208">
    <property type="entry name" value="fliS"/>
    <property type="match status" value="1"/>
</dbReference>
<dbReference type="EMBL" id="CP049740">
    <property type="protein sequence ID" value="QII81963.1"/>
    <property type="molecule type" value="Genomic_DNA"/>
</dbReference>
<dbReference type="GO" id="GO:0044780">
    <property type="term" value="P:bacterial-type flagellum assembly"/>
    <property type="evidence" value="ECO:0007669"/>
    <property type="project" value="InterPro"/>
</dbReference>
<gene>
    <name evidence="6" type="primary">fliS</name>
    <name evidence="6" type="ORF">G7057_05525</name>
</gene>
<evidence type="ECO:0000313" key="7">
    <source>
        <dbReference type="Proteomes" id="UP000501451"/>
    </source>
</evidence>
<dbReference type="AlphaFoldDB" id="A0A6G7K9M3"/>
<accession>A0A6G7K9M3</accession>
<keyword evidence="3" id="KW-0963">Cytoplasm</keyword>